<dbReference type="EMBL" id="FOYM01000034">
    <property type="protein sequence ID" value="SFR14966.1"/>
    <property type="molecule type" value="Genomic_DNA"/>
</dbReference>
<feature type="domain" description="Helix-turn-helix" evidence="1">
    <location>
        <begin position="4"/>
        <end position="54"/>
    </location>
</feature>
<dbReference type="Proteomes" id="UP000199584">
    <property type="component" value="Unassembled WGS sequence"/>
</dbReference>
<gene>
    <name evidence="2" type="ORF">SAMN05660706_1344</name>
</gene>
<dbReference type="InterPro" id="IPR041657">
    <property type="entry name" value="HTH_17"/>
</dbReference>
<dbReference type="RefSeq" id="WP_165608382.1">
    <property type="nucleotide sequence ID" value="NZ_FOYM01000034.1"/>
</dbReference>
<evidence type="ECO:0000313" key="2">
    <source>
        <dbReference type="EMBL" id="SFR14966.1"/>
    </source>
</evidence>
<dbReference type="SUPFAM" id="SSF46955">
    <property type="entry name" value="Putative DNA-binding domain"/>
    <property type="match status" value="1"/>
</dbReference>
<reference evidence="3" key="1">
    <citation type="submission" date="2016-10" db="EMBL/GenBank/DDBJ databases">
        <authorList>
            <person name="Varghese N."/>
            <person name="Submissions S."/>
        </authorList>
    </citation>
    <scope>NUCLEOTIDE SEQUENCE [LARGE SCALE GENOMIC DNA]</scope>
    <source>
        <strain evidence="3">DSM 3669</strain>
    </source>
</reference>
<evidence type="ECO:0000259" key="1">
    <source>
        <dbReference type="Pfam" id="PF12728"/>
    </source>
</evidence>
<accession>A0A1I6EB53</accession>
<organism evidence="2 3">
    <name type="scientific">Desulfoscipio geothermicus DSM 3669</name>
    <dbReference type="NCBI Taxonomy" id="1121426"/>
    <lineage>
        <taxon>Bacteria</taxon>
        <taxon>Bacillati</taxon>
        <taxon>Bacillota</taxon>
        <taxon>Clostridia</taxon>
        <taxon>Eubacteriales</taxon>
        <taxon>Desulfallaceae</taxon>
        <taxon>Desulfoscipio</taxon>
    </lineage>
</organism>
<dbReference type="NCBIfam" id="TIGR01764">
    <property type="entry name" value="excise"/>
    <property type="match status" value="1"/>
</dbReference>
<dbReference type="InterPro" id="IPR010093">
    <property type="entry name" value="SinI_DNA-bd"/>
</dbReference>
<dbReference type="AlphaFoldDB" id="A0A1I6EB53"/>
<proteinExistence type="predicted"/>
<evidence type="ECO:0000313" key="3">
    <source>
        <dbReference type="Proteomes" id="UP000199584"/>
    </source>
</evidence>
<protein>
    <submittedName>
        <fullName evidence="2">DNA binding domain-containing protein, excisionase family</fullName>
    </submittedName>
</protein>
<dbReference type="GO" id="GO:0003677">
    <property type="term" value="F:DNA binding"/>
    <property type="evidence" value="ECO:0007669"/>
    <property type="project" value="InterPro"/>
</dbReference>
<dbReference type="Pfam" id="PF12728">
    <property type="entry name" value="HTH_17"/>
    <property type="match status" value="1"/>
</dbReference>
<keyword evidence="3" id="KW-1185">Reference proteome</keyword>
<dbReference type="InterPro" id="IPR009061">
    <property type="entry name" value="DNA-bd_dom_put_sf"/>
</dbReference>
<dbReference type="STRING" id="39060.SAMN05660706_1344"/>
<sequence>MEKMLSTSEVAQILGVSKQTIYRMVRKGVLKGYKINSQKTLRFKQSEIKNFINNSLFIPAKSQKN</sequence>
<name>A0A1I6EB53_9FIRM</name>
<dbReference type="Gene3D" id="1.10.1660.10">
    <property type="match status" value="1"/>
</dbReference>